<protein>
    <submittedName>
        <fullName evidence="1">Coenzyme PQQ synthesis protein D (PqqD)</fullName>
    </submittedName>
</protein>
<dbReference type="RefSeq" id="WP_072904282.1">
    <property type="nucleotide sequence ID" value="NZ_FRAD01000024.1"/>
</dbReference>
<proteinExistence type="predicted"/>
<accession>A0A1M6RTI7</accession>
<dbReference type="STRING" id="1121331.SAMN02745248_02366"/>
<sequence length="111" mass="13397">MKNKKIEDNFLKYVPKIKYKNWENHNGIVTLYFFRDSMVEKIVCFLFKKPKITDIKLDKLSSKVWLMINGKDDVWSISEKLCEDTGDSIETSYKRVILFLRYLTRRGWICF</sequence>
<gene>
    <name evidence="1" type="ORF">SAMN02745248_02366</name>
</gene>
<evidence type="ECO:0000313" key="1">
    <source>
        <dbReference type="EMBL" id="SHK35821.1"/>
    </source>
</evidence>
<organism evidence="1 2">
    <name type="scientific">Hathewaya proteolytica DSM 3090</name>
    <dbReference type="NCBI Taxonomy" id="1121331"/>
    <lineage>
        <taxon>Bacteria</taxon>
        <taxon>Bacillati</taxon>
        <taxon>Bacillota</taxon>
        <taxon>Clostridia</taxon>
        <taxon>Eubacteriales</taxon>
        <taxon>Clostridiaceae</taxon>
        <taxon>Hathewaya</taxon>
    </lineage>
</organism>
<dbReference type="Proteomes" id="UP000183952">
    <property type="component" value="Unassembled WGS sequence"/>
</dbReference>
<keyword evidence="2" id="KW-1185">Reference proteome</keyword>
<dbReference type="EMBL" id="FRAD01000024">
    <property type="protein sequence ID" value="SHK35821.1"/>
    <property type="molecule type" value="Genomic_DNA"/>
</dbReference>
<evidence type="ECO:0000313" key="2">
    <source>
        <dbReference type="Proteomes" id="UP000183952"/>
    </source>
</evidence>
<dbReference type="Pfam" id="PF05402">
    <property type="entry name" value="PqqD"/>
    <property type="match status" value="1"/>
</dbReference>
<dbReference type="Gene3D" id="1.10.10.1150">
    <property type="entry name" value="Coenzyme PQQ synthesis protein D (PqqD)"/>
    <property type="match status" value="1"/>
</dbReference>
<dbReference type="InterPro" id="IPR008792">
    <property type="entry name" value="PQQD"/>
</dbReference>
<name>A0A1M6RTI7_9CLOT</name>
<dbReference type="AlphaFoldDB" id="A0A1M6RTI7"/>
<dbReference type="InterPro" id="IPR041881">
    <property type="entry name" value="PqqD_sf"/>
</dbReference>
<dbReference type="OrthoDB" id="308521at2"/>
<reference evidence="1 2" key="1">
    <citation type="submission" date="2016-11" db="EMBL/GenBank/DDBJ databases">
        <authorList>
            <person name="Jaros S."/>
            <person name="Januszkiewicz K."/>
            <person name="Wedrychowicz H."/>
        </authorList>
    </citation>
    <scope>NUCLEOTIDE SEQUENCE [LARGE SCALE GENOMIC DNA]</scope>
    <source>
        <strain evidence="1 2">DSM 3090</strain>
    </source>
</reference>